<dbReference type="NCBIfam" id="TIGR00795">
    <property type="entry name" value="lctP"/>
    <property type="match status" value="1"/>
</dbReference>
<gene>
    <name evidence="9" type="ORF">E4665_07830</name>
</gene>
<dbReference type="RefSeq" id="WP_135348240.1">
    <property type="nucleotide sequence ID" value="NZ_SRJD01000007.1"/>
</dbReference>
<keyword evidence="10" id="KW-1185">Reference proteome</keyword>
<feature type="transmembrane region" description="Helical" evidence="8">
    <location>
        <begin position="222"/>
        <end position="245"/>
    </location>
</feature>
<feature type="transmembrane region" description="Helical" evidence="8">
    <location>
        <begin position="41"/>
        <end position="59"/>
    </location>
</feature>
<feature type="transmembrane region" description="Helical" evidence="8">
    <location>
        <begin position="12"/>
        <end position="34"/>
    </location>
</feature>
<dbReference type="EMBL" id="SRJD01000007">
    <property type="protein sequence ID" value="TGA98429.1"/>
    <property type="molecule type" value="Genomic_DNA"/>
</dbReference>
<proteinExistence type="inferred from homology"/>
<comment type="similarity">
    <text evidence="2 8">Belongs to the lactate permease family.</text>
</comment>
<reference evidence="9 10" key="1">
    <citation type="journal article" date="2015" name="Int. J. Syst. Evol. Microbiol.">
        <title>Sporolactobacillus shoreae sp. nov. and Sporolactobacillus spathodeae sp. nov., two spore-forming lactic acid bacteria isolated from tree barks in Thailand.</title>
        <authorList>
            <person name="Thamacharoensuk T."/>
            <person name="Kitahara M."/>
            <person name="Ohkuma M."/>
            <person name="Thongchul N."/>
            <person name="Tanasupawat S."/>
        </authorList>
    </citation>
    <scope>NUCLEOTIDE SEQUENCE [LARGE SCALE GENOMIC DNA]</scope>
    <source>
        <strain evidence="9 10">BK92</strain>
    </source>
</reference>
<evidence type="ECO:0000256" key="2">
    <source>
        <dbReference type="ARBA" id="ARBA00010100"/>
    </source>
</evidence>
<feature type="transmembrane region" description="Helical" evidence="8">
    <location>
        <begin position="65"/>
        <end position="90"/>
    </location>
</feature>
<dbReference type="Pfam" id="PF02652">
    <property type="entry name" value="Lactate_perm"/>
    <property type="match status" value="1"/>
</dbReference>
<comment type="function">
    <text evidence="8">Uptake of L-lactate across the membrane. Can also transport D-lactate and glycolate.</text>
</comment>
<accession>A0A4Z0GPV4</accession>
<feature type="transmembrane region" description="Helical" evidence="8">
    <location>
        <begin position="357"/>
        <end position="376"/>
    </location>
</feature>
<keyword evidence="6 8" id="KW-1133">Transmembrane helix</keyword>
<dbReference type="Proteomes" id="UP000298347">
    <property type="component" value="Unassembled WGS sequence"/>
</dbReference>
<dbReference type="OrthoDB" id="9761056at2"/>
<comment type="caution">
    <text evidence="9">The sequence shown here is derived from an EMBL/GenBank/DDBJ whole genome shotgun (WGS) entry which is preliminary data.</text>
</comment>
<evidence type="ECO:0000256" key="4">
    <source>
        <dbReference type="ARBA" id="ARBA00022475"/>
    </source>
</evidence>
<keyword evidence="3 8" id="KW-0813">Transport</keyword>
<feature type="transmembrane region" description="Helical" evidence="8">
    <location>
        <begin position="397"/>
        <end position="414"/>
    </location>
</feature>
<feature type="transmembrane region" description="Helical" evidence="8">
    <location>
        <begin position="288"/>
        <end position="310"/>
    </location>
</feature>
<feature type="transmembrane region" description="Helical" evidence="8">
    <location>
        <begin position="134"/>
        <end position="150"/>
    </location>
</feature>
<evidence type="ECO:0000256" key="7">
    <source>
        <dbReference type="ARBA" id="ARBA00023136"/>
    </source>
</evidence>
<feature type="transmembrane region" description="Helical" evidence="8">
    <location>
        <begin position="463"/>
        <end position="481"/>
    </location>
</feature>
<keyword evidence="4 8" id="KW-1003">Cell membrane</keyword>
<evidence type="ECO:0000256" key="5">
    <source>
        <dbReference type="ARBA" id="ARBA00022692"/>
    </source>
</evidence>
<feature type="transmembrane region" description="Helical" evidence="8">
    <location>
        <begin position="251"/>
        <end position="267"/>
    </location>
</feature>
<dbReference type="GO" id="GO:0015295">
    <property type="term" value="F:solute:proton symporter activity"/>
    <property type="evidence" value="ECO:0007669"/>
    <property type="project" value="TreeGrafter"/>
</dbReference>
<dbReference type="GO" id="GO:0005886">
    <property type="term" value="C:plasma membrane"/>
    <property type="evidence" value="ECO:0007669"/>
    <property type="project" value="UniProtKB-SubCell"/>
</dbReference>
<evidence type="ECO:0000256" key="8">
    <source>
        <dbReference type="RuleBase" id="RU365092"/>
    </source>
</evidence>
<feature type="transmembrane region" description="Helical" evidence="8">
    <location>
        <begin position="434"/>
        <end position="456"/>
    </location>
</feature>
<evidence type="ECO:0000256" key="6">
    <source>
        <dbReference type="ARBA" id="ARBA00022989"/>
    </source>
</evidence>
<evidence type="ECO:0000313" key="10">
    <source>
        <dbReference type="Proteomes" id="UP000298347"/>
    </source>
</evidence>
<organism evidence="9 10">
    <name type="scientific">Sporolactobacillus shoreae</name>
    <dbReference type="NCBI Taxonomy" id="1465501"/>
    <lineage>
        <taxon>Bacteria</taxon>
        <taxon>Bacillati</taxon>
        <taxon>Bacillota</taxon>
        <taxon>Bacilli</taxon>
        <taxon>Bacillales</taxon>
        <taxon>Sporolactobacillaceae</taxon>
        <taxon>Sporolactobacillus</taxon>
    </lineage>
</organism>
<keyword evidence="5 8" id="KW-0812">Transmembrane</keyword>
<protein>
    <recommendedName>
        <fullName evidence="8">L-lactate permease</fullName>
    </recommendedName>
</protein>
<dbReference type="PANTHER" id="PTHR30003">
    <property type="entry name" value="L-LACTATE PERMEASE"/>
    <property type="match status" value="1"/>
</dbReference>
<dbReference type="PANTHER" id="PTHR30003:SF0">
    <property type="entry name" value="GLYCOLATE PERMEASE GLCA-RELATED"/>
    <property type="match status" value="1"/>
</dbReference>
<feature type="transmembrane region" description="Helical" evidence="8">
    <location>
        <begin position="157"/>
        <end position="178"/>
    </location>
</feature>
<evidence type="ECO:0000313" key="9">
    <source>
        <dbReference type="EMBL" id="TGA98429.1"/>
    </source>
</evidence>
<evidence type="ECO:0000256" key="3">
    <source>
        <dbReference type="ARBA" id="ARBA00022448"/>
    </source>
</evidence>
<dbReference type="AlphaFoldDB" id="A0A4Z0GPV4"/>
<keyword evidence="7 8" id="KW-0472">Membrane</keyword>
<comment type="subcellular location">
    <subcellularLocation>
        <location evidence="1 8">Cell membrane</location>
        <topology evidence="1 8">Multi-pass membrane protein</topology>
    </subcellularLocation>
</comment>
<dbReference type="GO" id="GO:0015129">
    <property type="term" value="F:lactate transmembrane transporter activity"/>
    <property type="evidence" value="ECO:0007669"/>
    <property type="project" value="UniProtKB-UniRule"/>
</dbReference>
<feature type="transmembrane region" description="Helical" evidence="8">
    <location>
        <begin position="190"/>
        <end position="210"/>
    </location>
</feature>
<dbReference type="InterPro" id="IPR003804">
    <property type="entry name" value="Lactate_perm"/>
</dbReference>
<evidence type="ECO:0000256" key="1">
    <source>
        <dbReference type="ARBA" id="ARBA00004651"/>
    </source>
</evidence>
<sequence>MTWTQVYNPADNIWLSAVFAALPVIFFFLSLTLFKIKGHLAAFYTLLLSVAIALLFYHMPVKMAVGAAGFGAAYAIWPIAYIVIGAVFLYKITVKSGQFEVIRQSIVSLTDDPRVQMLLVGFIFNSFLEGAAGFGAPIAITAALLVGLGFDPIKAAGLCLIANVAPGSFGAIGIPIVVAGQVSGLAPDVISAHLATFMPFVSFMIPFLLISIMSGLKGIKEVWRPTLVTAIAYSFTQFLTIRFIGPELPDITSAIVSLIVLACYLKMSQKKQQAAHHASTGNLSFGKIIKGWSPFIILTVFVMIWCLDAFKQLFAAGGMLSWTTVSVPFPWLNNFVVKAAPLVTHPTPYAAVLKLDLISATGTAILLSCVVAAVSLKVHFRTGLGIFAETLKELYKPILTIMLVLSFAFVSNYSGQSSTMGIALARTAQYFPMFSPVLGWLGVFLTGSVVSANALFGGLQEITANQIGVLPLVLIAANVGGGTMEKMLSPQSIAIAAGAVGIAGKESSLFRFTIKYSVVLLVIICAVAFVQSLIY</sequence>
<feature type="transmembrane region" description="Helical" evidence="8">
    <location>
        <begin position="516"/>
        <end position="534"/>
    </location>
</feature>
<name>A0A4Z0GPV4_9BACL</name>